<name>A0A4R4DY04_9BACT</name>
<dbReference type="SUPFAM" id="SSF52833">
    <property type="entry name" value="Thioredoxin-like"/>
    <property type="match status" value="1"/>
</dbReference>
<organism evidence="7 8">
    <name type="scientific">Flaviaesturariibacter aridisoli</name>
    <dbReference type="NCBI Taxonomy" id="2545761"/>
    <lineage>
        <taxon>Bacteria</taxon>
        <taxon>Pseudomonadati</taxon>
        <taxon>Bacteroidota</taxon>
        <taxon>Chitinophagia</taxon>
        <taxon>Chitinophagales</taxon>
        <taxon>Chitinophagaceae</taxon>
        <taxon>Flaviaestuariibacter</taxon>
    </lineage>
</organism>
<dbReference type="PANTHER" id="PTHR42852">
    <property type="entry name" value="THIOL:DISULFIDE INTERCHANGE PROTEIN DSBE"/>
    <property type="match status" value="1"/>
</dbReference>
<gene>
    <name evidence="7" type="ORF">E0486_11745</name>
</gene>
<dbReference type="Pfam" id="PF00578">
    <property type="entry name" value="AhpC-TSA"/>
    <property type="match status" value="1"/>
</dbReference>
<evidence type="ECO:0000256" key="4">
    <source>
        <dbReference type="ARBA" id="ARBA00023284"/>
    </source>
</evidence>
<comment type="caution">
    <text evidence="7">The sequence shown here is derived from an EMBL/GenBank/DDBJ whole genome shotgun (WGS) entry which is preliminary data.</text>
</comment>
<keyword evidence="3" id="KW-1015">Disulfide bond</keyword>
<keyword evidence="4" id="KW-0676">Redox-active center</keyword>
<dbReference type="AlphaFoldDB" id="A0A4R4DY04"/>
<dbReference type="RefSeq" id="WP_131852375.1">
    <property type="nucleotide sequence ID" value="NZ_SKFH01000018.1"/>
</dbReference>
<evidence type="ECO:0000256" key="3">
    <source>
        <dbReference type="ARBA" id="ARBA00023157"/>
    </source>
</evidence>
<dbReference type="PANTHER" id="PTHR42852:SF6">
    <property type="entry name" value="THIOL:DISULFIDE INTERCHANGE PROTEIN DSBE"/>
    <property type="match status" value="1"/>
</dbReference>
<proteinExistence type="predicted"/>
<keyword evidence="5" id="KW-0732">Signal</keyword>
<dbReference type="InterPro" id="IPR000866">
    <property type="entry name" value="AhpC/TSA"/>
</dbReference>
<sequence>MHSPFLLLLALLPFLAQGQQKTFTISGRSDFYNHRKLGVMVGVYPVYYNDFSYALRPGDSLPNPNPTVEVVDARFARAGTLRYPHPLCVFYFDAEKKSAPVSYYYFIEGGPVQIEVDDLETHKALRPNFRSAADREYRRLRKFYSSVVDTVTGAVPDLPAKQRLMKSYIAAHPDSYVALWDLVLDVSQARTDDDKRSLLANTALFSAAVKRSNTWRAFARDLEKELTLVVGKAFPELLVQPALSIATTTATHRYTLVEFWYSHCRPCLEQAPAWKEVYRQVKDKGVAFLGISVDKEEHRGDWRKAIETVGMDWPQFLDVNGVEADRINVRVFPSNFLLDEKGVIRKKDVTPQELQDFLGGKAGQ</sequence>
<dbReference type="CDD" id="cd02966">
    <property type="entry name" value="TlpA_like_family"/>
    <property type="match status" value="1"/>
</dbReference>
<dbReference type="GO" id="GO:0016209">
    <property type="term" value="F:antioxidant activity"/>
    <property type="evidence" value="ECO:0007669"/>
    <property type="project" value="InterPro"/>
</dbReference>
<dbReference type="InterPro" id="IPR036249">
    <property type="entry name" value="Thioredoxin-like_sf"/>
</dbReference>
<dbReference type="GO" id="GO:0016491">
    <property type="term" value="F:oxidoreductase activity"/>
    <property type="evidence" value="ECO:0007669"/>
    <property type="project" value="InterPro"/>
</dbReference>
<protein>
    <submittedName>
        <fullName evidence="7">AhpC/TSA family protein</fullName>
    </submittedName>
</protein>
<dbReference type="GO" id="GO:0030313">
    <property type="term" value="C:cell envelope"/>
    <property type="evidence" value="ECO:0007669"/>
    <property type="project" value="UniProtKB-SubCell"/>
</dbReference>
<dbReference type="Gene3D" id="3.40.30.10">
    <property type="entry name" value="Glutaredoxin"/>
    <property type="match status" value="1"/>
</dbReference>
<feature type="chain" id="PRO_5021017256" evidence="5">
    <location>
        <begin position="19"/>
        <end position="364"/>
    </location>
</feature>
<dbReference type="OrthoDB" id="710833at2"/>
<dbReference type="InterPro" id="IPR013766">
    <property type="entry name" value="Thioredoxin_domain"/>
</dbReference>
<evidence type="ECO:0000256" key="2">
    <source>
        <dbReference type="ARBA" id="ARBA00022748"/>
    </source>
</evidence>
<comment type="subcellular location">
    <subcellularLocation>
        <location evidence="1">Cell envelope</location>
    </subcellularLocation>
</comment>
<dbReference type="EMBL" id="SKFH01000018">
    <property type="protein sequence ID" value="TCZ69903.1"/>
    <property type="molecule type" value="Genomic_DNA"/>
</dbReference>
<reference evidence="7 8" key="1">
    <citation type="submission" date="2019-03" db="EMBL/GenBank/DDBJ databases">
        <authorList>
            <person name="Kim M.K.M."/>
        </authorList>
    </citation>
    <scope>NUCLEOTIDE SEQUENCE [LARGE SCALE GENOMIC DNA]</scope>
    <source>
        <strain evidence="7 8">17J68-15</strain>
    </source>
</reference>
<dbReference type="PROSITE" id="PS51352">
    <property type="entry name" value="THIOREDOXIN_2"/>
    <property type="match status" value="1"/>
</dbReference>
<dbReference type="Proteomes" id="UP000295164">
    <property type="component" value="Unassembled WGS sequence"/>
</dbReference>
<dbReference type="InterPro" id="IPR050553">
    <property type="entry name" value="Thioredoxin_ResA/DsbE_sf"/>
</dbReference>
<dbReference type="GO" id="GO:0017004">
    <property type="term" value="P:cytochrome complex assembly"/>
    <property type="evidence" value="ECO:0007669"/>
    <property type="project" value="UniProtKB-KW"/>
</dbReference>
<feature type="domain" description="Thioredoxin" evidence="6">
    <location>
        <begin position="228"/>
        <end position="355"/>
    </location>
</feature>
<keyword evidence="8" id="KW-1185">Reference proteome</keyword>
<evidence type="ECO:0000256" key="5">
    <source>
        <dbReference type="SAM" id="SignalP"/>
    </source>
</evidence>
<accession>A0A4R4DY04</accession>
<feature type="signal peptide" evidence="5">
    <location>
        <begin position="1"/>
        <end position="18"/>
    </location>
</feature>
<evidence type="ECO:0000313" key="8">
    <source>
        <dbReference type="Proteomes" id="UP000295164"/>
    </source>
</evidence>
<evidence type="ECO:0000313" key="7">
    <source>
        <dbReference type="EMBL" id="TCZ69903.1"/>
    </source>
</evidence>
<keyword evidence="2" id="KW-0201">Cytochrome c-type biogenesis</keyword>
<evidence type="ECO:0000259" key="6">
    <source>
        <dbReference type="PROSITE" id="PS51352"/>
    </source>
</evidence>
<evidence type="ECO:0000256" key="1">
    <source>
        <dbReference type="ARBA" id="ARBA00004196"/>
    </source>
</evidence>